<dbReference type="PIRSF" id="PIRSF007028">
    <property type="entry name" value="UCP007028"/>
    <property type="match status" value="1"/>
</dbReference>
<dbReference type="InterPro" id="IPR009874">
    <property type="entry name" value="DUF1428"/>
</dbReference>
<gene>
    <name evidence="1" type="ORF">GCM10011487_39850</name>
</gene>
<dbReference type="Gene3D" id="3.30.70.100">
    <property type="match status" value="1"/>
</dbReference>
<sequence length="117" mass="13348">MAYVDGFVVPVPKDKLQVYKEKARICGEVWKSHGALSYVECAADDVPYGELTSFPRAVQVKPDEVVIFAWITYESRQQRDAINAKVMADERMKAMFNEMPIDGKRMIFGGFEMLFSL</sequence>
<evidence type="ECO:0000313" key="1">
    <source>
        <dbReference type="EMBL" id="GFE81985.1"/>
    </source>
</evidence>
<organism evidence="1 2">
    <name type="scientific">Steroidobacter agaridevorans</name>
    <dbReference type="NCBI Taxonomy" id="2695856"/>
    <lineage>
        <taxon>Bacteria</taxon>
        <taxon>Pseudomonadati</taxon>
        <taxon>Pseudomonadota</taxon>
        <taxon>Gammaproteobacteria</taxon>
        <taxon>Steroidobacterales</taxon>
        <taxon>Steroidobacteraceae</taxon>
        <taxon>Steroidobacter</taxon>
    </lineage>
</organism>
<evidence type="ECO:0000313" key="2">
    <source>
        <dbReference type="Proteomes" id="UP000445000"/>
    </source>
</evidence>
<proteinExistence type="predicted"/>
<dbReference type="Pfam" id="PF07237">
    <property type="entry name" value="DUF1428"/>
    <property type="match status" value="1"/>
</dbReference>
<protein>
    <recommendedName>
        <fullName evidence="3">RNA signal recognition particle 4.5S RNA</fullName>
    </recommendedName>
</protein>
<dbReference type="InterPro" id="IPR011008">
    <property type="entry name" value="Dimeric_a/b-barrel"/>
</dbReference>
<dbReference type="SUPFAM" id="SSF54909">
    <property type="entry name" value="Dimeric alpha+beta barrel"/>
    <property type="match status" value="1"/>
</dbReference>
<keyword evidence="2" id="KW-1185">Reference proteome</keyword>
<dbReference type="RefSeq" id="WP_161813667.1">
    <property type="nucleotide sequence ID" value="NZ_BLJN01000004.1"/>
</dbReference>
<dbReference type="EMBL" id="BLJN01000004">
    <property type="protein sequence ID" value="GFE81985.1"/>
    <property type="molecule type" value="Genomic_DNA"/>
</dbReference>
<reference evidence="2" key="1">
    <citation type="submission" date="2020-01" db="EMBL/GenBank/DDBJ databases">
        <title>'Steroidobacter agaridevorans' sp. nov., agar-degrading bacteria isolated from rhizosphere soils.</title>
        <authorList>
            <person name="Ikenaga M."/>
            <person name="Kataoka M."/>
            <person name="Murouchi A."/>
            <person name="Katsuragi S."/>
            <person name="Sakai M."/>
        </authorList>
    </citation>
    <scope>NUCLEOTIDE SEQUENCE [LARGE SCALE GENOMIC DNA]</scope>
    <source>
        <strain evidence="2">YU21-B</strain>
    </source>
</reference>
<comment type="caution">
    <text evidence="1">The sequence shown here is derived from an EMBL/GenBank/DDBJ whole genome shotgun (WGS) entry which is preliminary data.</text>
</comment>
<evidence type="ECO:0008006" key="3">
    <source>
        <dbReference type="Google" id="ProtNLM"/>
    </source>
</evidence>
<dbReference type="Proteomes" id="UP000445000">
    <property type="component" value="Unassembled WGS sequence"/>
</dbReference>
<dbReference type="AlphaFoldDB" id="A0A829YF03"/>
<name>A0A829YF03_9GAMM</name>
<accession>A0A829YF03</accession>